<feature type="region of interest" description="Disordered" evidence="1">
    <location>
        <begin position="60"/>
        <end position="80"/>
    </location>
</feature>
<evidence type="ECO:0008006" key="4">
    <source>
        <dbReference type="Google" id="ProtNLM"/>
    </source>
</evidence>
<protein>
    <recommendedName>
        <fullName evidence="4">Homeodomain-like domain-containing protein</fullName>
    </recommendedName>
</protein>
<gene>
    <name evidence="2" type="ORF">GCM10023346_25230</name>
</gene>
<evidence type="ECO:0000256" key="1">
    <source>
        <dbReference type="SAM" id="MobiDB-lite"/>
    </source>
</evidence>
<dbReference type="Proteomes" id="UP001500200">
    <property type="component" value="Unassembled WGS sequence"/>
</dbReference>
<organism evidence="2 3">
    <name type="scientific">Arthrobacter gyeryongensis</name>
    <dbReference type="NCBI Taxonomy" id="1650592"/>
    <lineage>
        <taxon>Bacteria</taxon>
        <taxon>Bacillati</taxon>
        <taxon>Actinomycetota</taxon>
        <taxon>Actinomycetes</taxon>
        <taxon>Micrococcales</taxon>
        <taxon>Micrococcaceae</taxon>
        <taxon>Arthrobacter</taxon>
    </lineage>
</organism>
<accession>A0ABP9SHJ6</accession>
<evidence type="ECO:0000313" key="3">
    <source>
        <dbReference type="Proteomes" id="UP001500200"/>
    </source>
</evidence>
<keyword evidence="3" id="KW-1185">Reference proteome</keyword>
<reference evidence="3" key="1">
    <citation type="journal article" date="2019" name="Int. J. Syst. Evol. Microbiol.">
        <title>The Global Catalogue of Microorganisms (GCM) 10K type strain sequencing project: providing services to taxonomists for standard genome sequencing and annotation.</title>
        <authorList>
            <consortium name="The Broad Institute Genomics Platform"/>
            <consortium name="The Broad Institute Genome Sequencing Center for Infectious Disease"/>
            <person name="Wu L."/>
            <person name="Ma J."/>
        </authorList>
    </citation>
    <scope>NUCLEOTIDE SEQUENCE [LARGE SCALE GENOMIC DNA]</scope>
    <source>
        <strain evidence="3">JCM 18514</strain>
    </source>
</reference>
<sequence>MVDTLQAIQQVRQECDHTELVTVKYARKAGLTWAEIANALGVTRQAVWERWYEIDETLPKGDAWGPSSLNETAPEGKTSR</sequence>
<evidence type="ECO:0000313" key="2">
    <source>
        <dbReference type="EMBL" id="GAA5195396.1"/>
    </source>
</evidence>
<comment type="caution">
    <text evidence="2">The sequence shown here is derived from an EMBL/GenBank/DDBJ whole genome shotgun (WGS) entry which is preliminary data.</text>
</comment>
<proteinExistence type="predicted"/>
<name>A0ABP9SHJ6_9MICC</name>
<dbReference type="EMBL" id="BAABKK010000015">
    <property type="protein sequence ID" value="GAA5195396.1"/>
    <property type="molecule type" value="Genomic_DNA"/>
</dbReference>